<feature type="compositionally biased region" description="Basic and acidic residues" evidence="1">
    <location>
        <begin position="126"/>
        <end position="138"/>
    </location>
</feature>
<feature type="compositionally biased region" description="Basic and acidic residues" evidence="1">
    <location>
        <begin position="220"/>
        <end position="229"/>
    </location>
</feature>
<protein>
    <submittedName>
        <fullName evidence="2">Ribonuclease BN</fullName>
    </submittedName>
</protein>
<gene>
    <name evidence="2" type="ORF">AVDCRST_MAG27-3747</name>
</gene>
<dbReference type="AlphaFoldDB" id="A0A6J4JA55"/>
<feature type="region of interest" description="Disordered" evidence="1">
    <location>
        <begin position="116"/>
        <end position="229"/>
    </location>
</feature>
<feature type="compositionally biased region" description="Basic and acidic residues" evidence="1">
    <location>
        <begin position="8"/>
        <end position="25"/>
    </location>
</feature>
<feature type="compositionally biased region" description="Low complexity" evidence="1">
    <location>
        <begin position="287"/>
        <end position="297"/>
    </location>
</feature>
<reference evidence="2" key="1">
    <citation type="submission" date="2020-02" db="EMBL/GenBank/DDBJ databases">
        <authorList>
            <person name="Meier V. D."/>
        </authorList>
    </citation>
    <scope>NUCLEOTIDE SEQUENCE</scope>
    <source>
        <strain evidence="2">AVDCRST_MAG27</strain>
    </source>
</reference>
<feature type="compositionally biased region" description="Gly residues" evidence="1">
    <location>
        <begin position="277"/>
        <end position="286"/>
    </location>
</feature>
<feature type="compositionally biased region" description="Basic and acidic residues" evidence="1">
    <location>
        <begin position="154"/>
        <end position="166"/>
    </location>
</feature>
<organism evidence="2">
    <name type="scientific">uncultured Craurococcus sp</name>
    <dbReference type="NCBI Taxonomy" id="1135998"/>
    <lineage>
        <taxon>Bacteria</taxon>
        <taxon>Pseudomonadati</taxon>
        <taxon>Pseudomonadota</taxon>
        <taxon>Alphaproteobacteria</taxon>
        <taxon>Acetobacterales</taxon>
        <taxon>Acetobacteraceae</taxon>
        <taxon>Craurococcus</taxon>
        <taxon>environmental samples</taxon>
    </lineage>
</organism>
<evidence type="ECO:0000313" key="2">
    <source>
        <dbReference type="EMBL" id="CAA9274812.1"/>
    </source>
</evidence>
<name>A0A6J4JA55_9PROT</name>
<feature type="non-terminal residue" evidence="2">
    <location>
        <position position="1"/>
    </location>
</feature>
<evidence type="ECO:0000256" key="1">
    <source>
        <dbReference type="SAM" id="MobiDB-lite"/>
    </source>
</evidence>
<feature type="non-terminal residue" evidence="2">
    <location>
        <position position="325"/>
    </location>
</feature>
<feature type="region of interest" description="Disordered" evidence="1">
    <location>
        <begin position="268"/>
        <end position="325"/>
    </location>
</feature>
<sequence>AEPGLDAAARERRGLYRGRGDEPWGGHRLLHRLLHRPPAGDRHRHRRDLLRRGCGPRRDLGAAARLAWPDRGGSGGGDGPRREQPHLRHHRHGRRRHHPAAHGEWRLRRAADGAERHLASAAAGGRDGDAADAREARQPRPGGGDGLPAAGLADRQRRTLGADHLVRRPAPGEGAVAERGEFRPVFPDGHHPLRGDLQDPAGPRDRLARRAGGRVGHGLPLHDRQDADRLVCRQQQRGDRLRRRRGADGGAALGLLLGAGLPARGGVHPGLGRAAGKPGGPGGAGRGAASPRAGPQGSEAGRNQAFPRRRRGDGAGAGGVPAEEI</sequence>
<feature type="region of interest" description="Disordered" evidence="1">
    <location>
        <begin position="1"/>
        <end position="104"/>
    </location>
</feature>
<accession>A0A6J4JA55</accession>
<proteinExistence type="predicted"/>
<dbReference type="EMBL" id="CADCTD010000150">
    <property type="protein sequence ID" value="CAA9274812.1"/>
    <property type="molecule type" value="Genomic_DNA"/>
</dbReference>
<feature type="compositionally biased region" description="Basic and acidic residues" evidence="1">
    <location>
        <begin position="176"/>
        <end position="208"/>
    </location>
</feature>
<feature type="compositionally biased region" description="Basic residues" evidence="1">
    <location>
        <begin position="87"/>
        <end position="100"/>
    </location>
</feature>